<organism evidence="2">
    <name type="scientific">Towan virus</name>
    <dbReference type="NCBI Taxonomy" id="1892900"/>
    <lineage>
        <taxon>Viruses</taxon>
    </lineage>
</organism>
<keyword evidence="1" id="KW-0175">Coiled coil</keyword>
<protein>
    <submittedName>
        <fullName evidence="2">Gp4</fullName>
    </submittedName>
</protein>
<feature type="coiled-coil region" evidence="1">
    <location>
        <begin position="1"/>
        <end position="35"/>
    </location>
</feature>
<accession>A0A1B3Q5V9</accession>
<dbReference type="EMBL" id="KX160089">
    <property type="protein sequence ID" value="AOG30799.1"/>
    <property type="molecule type" value="Genomic_RNA"/>
</dbReference>
<proteinExistence type="predicted"/>
<sequence>MNNFEEQYIELTLQLEKTKTELEQTQSLLKQYQDTPPTLSLSSTWWGNSFVITCPWVPENNLRSIFINKAETTPAHLRSWCRAFVYEHLRLEGVVTFVFRFEVYLNSTWNNNSAVMFSLQGTTESIYSRLGTELEGIIDKNSGVPLILTSWFYVGRACLTRMPLAVVRADATATAPVGLSLSKHISQALVAQSTTSFESECHFTNVDNTESMFLKTTSLDSGRHIYQYSTDHLHGNLDQEDSHELFVSVIDWWW</sequence>
<name>A0A1B3Q5V9_9VIRU</name>
<evidence type="ECO:0000313" key="2">
    <source>
        <dbReference type="EMBL" id="AOG30799.1"/>
    </source>
</evidence>
<evidence type="ECO:0000256" key="1">
    <source>
        <dbReference type="SAM" id="Coils"/>
    </source>
</evidence>
<reference evidence="2" key="1">
    <citation type="submission" date="2016-04" db="EMBL/GenBank/DDBJ databases">
        <authorList>
            <person name="Evans L.H."/>
            <person name="Alamgir A."/>
            <person name="Owens N."/>
            <person name="Weber N.D."/>
            <person name="Virtaneva K."/>
            <person name="Barbian K."/>
            <person name="Babar A."/>
            <person name="Rosenke K."/>
        </authorList>
    </citation>
    <scope>NUCLEOTIDE SEQUENCE</scope>
    <source>
        <strain evidence="2">WP1</strain>
    </source>
</reference>